<dbReference type="SUPFAM" id="SSF48371">
    <property type="entry name" value="ARM repeat"/>
    <property type="match status" value="1"/>
</dbReference>
<keyword evidence="2" id="KW-1185">Reference proteome</keyword>
<dbReference type="AlphaFoldDB" id="X6MSE4"/>
<evidence type="ECO:0000313" key="2">
    <source>
        <dbReference type="Proteomes" id="UP000023152"/>
    </source>
</evidence>
<evidence type="ECO:0000313" key="1">
    <source>
        <dbReference type="EMBL" id="ETO16769.1"/>
    </source>
</evidence>
<reference evidence="1 2" key="1">
    <citation type="journal article" date="2013" name="Curr. Biol.">
        <title>The Genome of the Foraminiferan Reticulomyxa filosa.</title>
        <authorList>
            <person name="Glockner G."/>
            <person name="Hulsmann N."/>
            <person name="Schleicher M."/>
            <person name="Noegel A.A."/>
            <person name="Eichinger L."/>
            <person name="Gallinger C."/>
            <person name="Pawlowski J."/>
            <person name="Sierra R."/>
            <person name="Euteneuer U."/>
            <person name="Pillet L."/>
            <person name="Moustafa A."/>
            <person name="Platzer M."/>
            <person name="Groth M."/>
            <person name="Szafranski K."/>
            <person name="Schliwa M."/>
        </authorList>
    </citation>
    <scope>NUCLEOTIDE SEQUENCE [LARGE SCALE GENOMIC DNA]</scope>
</reference>
<sequence>MDLCLAEKTDLAVRKEAYWCLGNALTLASFEHLTLLINLGFIEATVKLLDCKIERVISLALESLEICFNAYNNFAHVPQSASFNPLIEKMEELGGLNLLESILAIQRLSQRCRDQVSHFVARYWPMDNFSNDDVSDEIQVGIGNIMLS</sequence>
<protein>
    <submittedName>
        <fullName evidence="1">Importin alpha</fullName>
    </submittedName>
</protein>
<dbReference type="InterPro" id="IPR011989">
    <property type="entry name" value="ARM-like"/>
</dbReference>
<organism evidence="1 2">
    <name type="scientific">Reticulomyxa filosa</name>
    <dbReference type="NCBI Taxonomy" id="46433"/>
    <lineage>
        <taxon>Eukaryota</taxon>
        <taxon>Sar</taxon>
        <taxon>Rhizaria</taxon>
        <taxon>Retaria</taxon>
        <taxon>Foraminifera</taxon>
        <taxon>Monothalamids</taxon>
        <taxon>Reticulomyxidae</taxon>
        <taxon>Reticulomyxa</taxon>
    </lineage>
</organism>
<comment type="caution">
    <text evidence="1">The sequence shown here is derived from an EMBL/GenBank/DDBJ whole genome shotgun (WGS) entry which is preliminary data.</text>
</comment>
<proteinExistence type="predicted"/>
<name>X6MSE4_RETFI</name>
<dbReference type="EMBL" id="ASPP01017849">
    <property type="protein sequence ID" value="ETO16769.1"/>
    <property type="molecule type" value="Genomic_DNA"/>
</dbReference>
<dbReference type="Proteomes" id="UP000023152">
    <property type="component" value="Unassembled WGS sequence"/>
</dbReference>
<accession>X6MSE4</accession>
<gene>
    <name evidence="1" type="ORF">RFI_20571</name>
</gene>
<dbReference type="InterPro" id="IPR016024">
    <property type="entry name" value="ARM-type_fold"/>
</dbReference>
<dbReference type="Gene3D" id="1.25.10.10">
    <property type="entry name" value="Leucine-rich Repeat Variant"/>
    <property type="match status" value="1"/>
</dbReference>